<dbReference type="InterPro" id="IPR038377">
    <property type="entry name" value="Na/Glc_symporter_sf"/>
</dbReference>
<keyword evidence="3" id="KW-0813">Transport</keyword>
<evidence type="ECO:0000256" key="2">
    <source>
        <dbReference type="ARBA" id="ARBA00006434"/>
    </source>
</evidence>
<evidence type="ECO:0000256" key="12">
    <source>
        <dbReference type="ARBA" id="ARBA00023201"/>
    </source>
</evidence>
<dbReference type="PANTHER" id="PTHR45897">
    <property type="entry name" value="HIGH-AFFINITY CHOLINE TRANSPORTER 1"/>
    <property type="match status" value="1"/>
</dbReference>
<dbReference type="AlphaFoldDB" id="A0A9J6G070"/>
<name>A0A9J6G070_HAELO</name>
<keyword evidence="6" id="KW-0530">Neurotransmitter biosynthesis</keyword>
<comment type="subcellular location">
    <subcellularLocation>
        <location evidence="1">Membrane</location>
        <topology evidence="1">Multi-pass membrane protein</topology>
    </subcellularLocation>
</comment>
<evidence type="ECO:0000256" key="7">
    <source>
        <dbReference type="ARBA" id="ARBA00022989"/>
    </source>
</evidence>
<evidence type="ECO:0000256" key="13">
    <source>
        <dbReference type="SAM" id="Phobius"/>
    </source>
</evidence>
<feature type="transmembrane region" description="Helical" evidence="13">
    <location>
        <begin position="180"/>
        <end position="198"/>
    </location>
</feature>
<evidence type="ECO:0000256" key="6">
    <source>
        <dbReference type="ARBA" id="ARBA00022979"/>
    </source>
</evidence>
<dbReference type="Proteomes" id="UP000821853">
    <property type="component" value="Chromosome 2"/>
</dbReference>
<feature type="transmembrane region" description="Helical" evidence="13">
    <location>
        <begin position="106"/>
        <end position="128"/>
    </location>
</feature>
<sequence length="254" mass="27291">MSASSRCFGSQFVVSQRLGRLYTCWCVLLQTGITYVAVHGSGDEICPLRRYADSAFSDGDDGAAALAENEGGLWSARKNEVLHRLVPPSSGLGDTASTMAHLNSTFVIVVCIAIIVLYTSLGGLASVIYTDMVQLITTILGMWSCLPFLTTSSAVGTIGAPHNYWLGKINNTDISQMVDLFLMTTFGGIPWQVYFQRVLSADSIFTAKMLSYMSAVGCIFFAIPPVIVGGVAKSASTPIVMPVFSMLYYIAQAM</sequence>
<gene>
    <name evidence="14" type="ORF">HPB48_012607</name>
</gene>
<organism evidence="14 15">
    <name type="scientific">Haemaphysalis longicornis</name>
    <name type="common">Bush tick</name>
    <dbReference type="NCBI Taxonomy" id="44386"/>
    <lineage>
        <taxon>Eukaryota</taxon>
        <taxon>Metazoa</taxon>
        <taxon>Ecdysozoa</taxon>
        <taxon>Arthropoda</taxon>
        <taxon>Chelicerata</taxon>
        <taxon>Arachnida</taxon>
        <taxon>Acari</taxon>
        <taxon>Parasitiformes</taxon>
        <taxon>Ixodida</taxon>
        <taxon>Ixodoidea</taxon>
        <taxon>Ixodidae</taxon>
        <taxon>Haemaphysalinae</taxon>
        <taxon>Haemaphysalis</taxon>
    </lineage>
</organism>
<keyword evidence="10 13" id="KW-0472">Membrane</keyword>
<keyword evidence="9" id="KW-0406">Ion transport</keyword>
<dbReference type="VEuPathDB" id="VectorBase:HLOH_040509"/>
<evidence type="ECO:0000313" key="14">
    <source>
        <dbReference type="EMBL" id="KAH9368463.1"/>
    </source>
</evidence>
<evidence type="ECO:0000256" key="3">
    <source>
        <dbReference type="ARBA" id="ARBA00022448"/>
    </source>
</evidence>
<evidence type="ECO:0000313" key="15">
    <source>
        <dbReference type="Proteomes" id="UP000821853"/>
    </source>
</evidence>
<evidence type="ECO:0000256" key="9">
    <source>
        <dbReference type="ARBA" id="ARBA00023065"/>
    </source>
</evidence>
<dbReference type="GO" id="GO:0005307">
    <property type="term" value="F:choline:sodium symporter activity"/>
    <property type="evidence" value="ECO:0007669"/>
    <property type="project" value="TreeGrafter"/>
</dbReference>
<evidence type="ECO:0000256" key="8">
    <source>
        <dbReference type="ARBA" id="ARBA00023053"/>
    </source>
</evidence>
<dbReference type="EMBL" id="JABSTR010000004">
    <property type="protein sequence ID" value="KAH9368463.1"/>
    <property type="molecule type" value="Genomic_DNA"/>
</dbReference>
<evidence type="ECO:0000256" key="5">
    <source>
        <dbReference type="ARBA" id="ARBA00022847"/>
    </source>
</evidence>
<evidence type="ECO:0000256" key="1">
    <source>
        <dbReference type="ARBA" id="ARBA00004141"/>
    </source>
</evidence>
<comment type="caution">
    <text evidence="14">The sequence shown here is derived from an EMBL/GenBank/DDBJ whole genome shotgun (WGS) entry which is preliminary data.</text>
</comment>
<dbReference type="GO" id="GO:0005886">
    <property type="term" value="C:plasma membrane"/>
    <property type="evidence" value="ECO:0007669"/>
    <property type="project" value="TreeGrafter"/>
</dbReference>
<dbReference type="InterPro" id="IPR052244">
    <property type="entry name" value="Choline_transporter"/>
</dbReference>
<feature type="transmembrane region" description="Helical" evidence="13">
    <location>
        <begin position="140"/>
        <end position="160"/>
    </location>
</feature>
<evidence type="ECO:0000256" key="10">
    <source>
        <dbReference type="ARBA" id="ARBA00023136"/>
    </source>
</evidence>
<dbReference type="GO" id="GO:0008292">
    <property type="term" value="P:acetylcholine biosynthetic process"/>
    <property type="evidence" value="ECO:0007669"/>
    <property type="project" value="TreeGrafter"/>
</dbReference>
<comment type="similarity">
    <text evidence="2">Belongs to the sodium:solute symporter (SSF) (TC 2.A.21) family.</text>
</comment>
<protein>
    <submittedName>
        <fullName evidence="14">Uncharacterized protein</fullName>
    </submittedName>
</protein>
<dbReference type="PANTHER" id="PTHR45897:SF4">
    <property type="entry name" value="HIGH-AFFINITY CHOLINE TRANSPORTER 1"/>
    <property type="match status" value="1"/>
</dbReference>
<dbReference type="InterPro" id="IPR001734">
    <property type="entry name" value="Na/solute_symporter"/>
</dbReference>
<dbReference type="OrthoDB" id="546820at2759"/>
<keyword evidence="15" id="KW-1185">Reference proteome</keyword>
<keyword evidence="4 13" id="KW-0812">Transmembrane</keyword>
<feature type="transmembrane region" description="Helical" evidence="13">
    <location>
        <begin position="210"/>
        <end position="228"/>
    </location>
</feature>
<dbReference type="PROSITE" id="PS50283">
    <property type="entry name" value="NA_SOLUT_SYMP_3"/>
    <property type="match status" value="1"/>
</dbReference>
<accession>A0A9J6G070</accession>
<keyword evidence="11" id="KW-0325">Glycoprotein</keyword>
<keyword evidence="5" id="KW-0769">Symport</keyword>
<evidence type="ECO:0000256" key="4">
    <source>
        <dbReference type="ARBA" id="ARBA00022692"/>
    </source>
</evidence>
<keyword evidence="7 13" id="KW-1133">Transmembrane helix</keyword>
<proteinExistence type="inferred from homology"/>
<evidence type="ECO:0000256" key="11">
    <source>
        <dbReference type="ARBA" id="ARBA00023180"/>
    </source>
</evidence>
<keyword evidence="8" id="KW-0915">Sodium</keyword>
<reference evidence="14 15" key="1">
    <citation type="journal article" date="2020" name="Cell">
        <title>Large-Scale Comparative Analyses of Tick Genomes Elucidate Their Genetic Diversity and Vector Capacities.</title>
        <authorList>
            <consortium name="Tick Genome and Microbiome Consortium (TIGMIC)"/>
            <person name="Jia N."/>
            <person name="Wang J."/>
            <person name="Shi W."/>
            <person name="Du L."/>
            <person name="Sun Y."/>
            <person name="Zhan W."/>
            <person name="Jiang J.F."/>
            <person name="Wang Q."/>
            <person name="Zhang B."/>
            <person name="Ji P."/>
            <person name="Bell-Sakyi L."/>
            <person name="Cui X.M."/>
            <person name="Yuan T.T."/>
            <person name="Jiang B.G."/>
            <person name="Yang W.F."/>
            <person name="Lam T.T."/>
            <person name="Chang Q.C."/>
            <person name="Ding S.J."/>
            <person name="Wang X.J."/>
            <person name="Zhu J.G."/>
            <person name="Ruan X.D."/>
            <person name="Zhao L."/>
            <person name="Wei J.T."/>
            <person name="Ye R.Z."/>
            <person name="Que T.C."/>
            <person name="Du C.H."/>
            <person name="Zhou Y.H."/>
            <person name="Cheng J.X."/>
            <person name="Dai P.F."/>
            <person name="Guo W.B."/>
            <person name="Han X.H."/>
            <person name="Huang E.J."/>
            <person name="Li L.F."/>
            <person name="Wei W."/>
            <person name="Gao Y.C."/>
            <person name="Liu J.Z."/>
            <person name="Shao H.Z."/>
            <person name="Wang X."/>
            <person name="Wang C.C."/>
            <person name="Yang T.C."/>
            <person name="Huo Q.B."/>
            <person name="Li W."/>
            <person name="Chen H.Y."/>
            <person name="Chen S.E."/>
            <person name="Zhou L.G."/>
            <person name="Ni X.B."/>
            <person name="Tian J.H."/>
            <person name="Sheng Y."/>
            <person name="Liu T."/>
            <person name="Pan Y.S."/>
            <person name="Xia L.Y."/>
            <person name="Li J."/>
            <person name="Zhao F."/>
            <person name="Cao W.C."/>
        </authorList>
    </citation>
    <scope>NUCLEOTIDE SEQUENCE [LARGE SCALE GENOMIC DNA]</scope>
    <source>
        <strain evidence="14">HaeL-2018</strain>
    </source>
</reference>
<dbReference type="Gene3D" id="1.20.1730.10">
    <property type="entry name" value="Sodium/glucose cotransporter"/>
    <property type="match status" value="1"/>
</dbReference>
<keyword evidence="12" id="KW-0739">Sodium transport</keyword>